<feature type="transmembrane region" description="Helical" evidence="1">
    <location>
        <begin position="146"/>
        <end position="168"/>
    </location>
</feature>
<dbReference type="Proteomes" id="UP001202134">
    <property type="component" value="Unassembled WGS sequence"/>
</dbReference>
<sequence length="298" mass="32460">MWIALTILAAFMQSWRNAFQSELSQQVKVSGVTLARFIWAGPIAAVYLISLYQLQPSAIPTFSYPFYLFVIGASLMQILATGLMVKLFQLKNFAVGAGLAKSEALVAAILGVLFFGTSLSLLGWLGVIIGAVAVMLLSTQKGVKRLSLNTIVLGISSGIAFAFTSLWVREASLLLIVDSAVSAPIPFTHRAAWVLLSVIGLQTIILVTYLAMKDRLTLLALWQRPRLTILISVCSCIASIGWFSAMSLQAVPYVKTLGQIEVFFTMLISVFWLKQKIKVNEVLGLVLIAVAAILVMWT</sequence>
<feature type="transmembrane region" description="Helical" evidence="1">
    <location>
        <begin position="34"/>
        <end position="54"/>
    </location>
</feature>
<dbReference type="EMBL" id="JAKIKU010000001">
    <property type="protein sequence ID" value="MCL1043830.1"/>
    <property type="molecule type" value="Genomic_DNA"/>
</dbReference>
<comment type="caution">
    <text evidence="2">The sequence shown here is derived from an EMBL/GenBank/DDBJ whole genome shotgun (WGS) entry which is preliminary data.</text>
</comment>
<feature type="transmembrane region" description="Helical" evidence="1">
    <location>
        <begin position="280"/>
        <end position="297"/>
    </location>
</feature>
<feature type="transmembrane region" description="Helical" evidence="1">
    <location>
        <begin position="224"/>
        <end position="244"/>
    </location>
</feature>
<dbReference type="SUPFAM" id="SSF103481">
    <property type="entry name" value="Multidrug resistance efflux transporter EmrE"/>
    <property type="match status" value="2"/>
</dbReference>
<dbReference type="InterPro" id="IPR037185">
    <property type="entry name" value="EmrE-like"/>
</dbReference>
<evidence type="ECO:0000313" key="2">
    <source>
        <dbReference type="EMBL" id="MCL1043830.1"/>
    </source>
</evidence>
<evidence type="ECO:0000313" key="3">
    <source>
        <dbReference type="Proteomes" id="UP001202134"/>
    </source>
</evidence>
<feature type="transmembrane region" description="Helical" evidence="1">
    <location>
        <begin position="105"/>
        <end position="134"/>
    </location>
</feature>
<feature type="transmembrane region" description="Helical" evidence="1">
    <location>
        <begin position="66"/>
        <end position="85"/>
    </location>
</feature>
<name>A0ABT0KJ16_9GAMM</name>
<keyword evidence="1" id="KW-1133">Transmembrane helix</keyword>
<evidence type="ECO:0000256" key="1">
    <source>
        <dbReference type="SAM" id="Phobius"/>
    </source>
</evidence>
<organism evidence="2 3">
    <name type="scientific">Shewanella electrodiphila</name>
    <dbReference type="NCBI Taxonomy" id="934143"/>
    <lineage>
        <taxon>Bacteria</taxon>
        <taxon>Pseudomonadati</taxon>
        <taxon>Pseudomonadota</taxon>
        <taxon>Gammaproteobacteria</taxon>
        <taxon>Alteromonadales</taxon>
        <taxon>Shewanellaceae</taxon>
        <taxon>Shewanella</taxon>
    </lineage>
</organism>
<feature type="transmembrane region" description="Helical" evidence="1">
    <location>
        <begin position="256"/>
        <end position="273"/>
    </location>
</feature>
<dbReference type="RefSeq" id="WP_248954422.1">
    <property type="nucleotide sequence ID" value="NZ_JAKIKU010000001.1"/>
</dbReference>
<keyword evidence="1" id="KW-0812">Transmembrane</keyword>
<protein>
    <submittedName>
        <fullName evidence="2">DMT family transporter</fullName>
    </submittedName>
</protein>
<keyword evidence="1" id="KW-0472">Membrane</keyword>
<gene>
    <name evidence="2" type="ORF">L2737_00595</name>
</gene>
<proteinExistence type="predicted"/>
<keyword evidence="3" id="KW-1185">Reference proteome</keyword>
<feature type="transmembrane region" description="Helical" evidence="1">
    <location>
        <begin position="191"/>
        <end position="212"/>
    </location>
</feature>
<reference evidence="2 3" key="1">
    <citation type="submission" date="2022-01" db="EMBL/GenBank/DDBJ databases">
        <title>Whole genome-based taxonomy of the Shewanellaceae.</title>
        <authorList>
            <person name="Martin-Rodriguez A.J."/>
        </authorList>
    </citation>
    <scope>NUCLEOTIDE SEQUENCE [LARGE SCALE GENOMIC DNA]</scope>
    <source>
        <strain evidence="2 3">DSM 24955</strain>
    </source>
</reference>
<accession>A0ABT0KJ16</accession>